<gene>
    <name evidence="2" type="ORF">G6F50_018696</name>
</gene>
<dbReference type="AlphaFoldDB" id="A0A9P6XLH2"/>
<evidence type="ECO:0000313" key="3">
    <source>
        <dbReference type="Proteomes" id="UP000740926"/>
    </source>
</evidence>
<dbReference type="EMBL" id="JAANIU010023561">
    <property type="protein sequence ID" value="KAG1522219.1"/>
    <property type="molecule type" value="Genomic_DNA"/>
</dbReference>
<evidence type="ECO:0000256" key="1">
    <source>
        <dbReference type="SAM" id="MobiDB-lite"/>
    </source>
</evidence>
<evidence type="ECO:0000313" key="2">
    <source>
        <dbReference type="EMBL" id="KAG1522219.1"/>
    </source>
</evidence>
<proteinExistence type="predicted"/>
<sequence>MRRSRRASRRVRNGSGNEGELATSKRSSTAVETLLTFCPPAPLARTNRATSSPSGISSSALMVTGPLPIRAL</sequence>
<comment type="caution">
    <text evidence="2">The sequence shown here is derived from an EMBL/GenBank/DDBJ whole genome shotgun (WGS) entry which is preliminary data.</text>
</comment>
<protein>
    <submittedName>
        <fullName evidence="2">Uncharacterized protein</fullName>
    </submittedName>
</protein>
<organism evidence="2 3">
    <name type="scientific">Rhizopus delemar</name>
    <dbReference type="NCBI Taxonomy" id="936053"/>
    <lineage>
        <taxon>Eukaryota</taxon>
        <taxon>Fungi</taxon>
        <taxon>Fungi incertae sedis</taxon>
        <taxon>Mucoromycota</taxon>
        <taxon>Mucoromycotina</taxon>
        <taxon>Mucoromycetes</taxon>
        <taxon>Mucorales</taxon>
        <taxon>Mucorineae</taxon>
        <taxon>Rhizopodaceae</taxon>
        <taxon>Rhizopus</taxon>
    </lineage>
</organism>
<accession>A0A9P6XLH2</accession>
<feature type="region of interest" description="Disordered" evidence="1">
    <location>
        <begin position="42"/>
        <end position="72"/>
    </location>
</feature>
<dbReference type="Proteomes" id="UP000740926">
    <property type="component" value="Unassembled WGS sequence"/>
</dbReference>
<feature type="region of interest" description="Disordered" evidence="1">
    <location>
        <begin position="1"/>
        <end position="30"/>
    </location>
</feature>
<keyword evidence="3" id="KW-1185">Reference proteome</keyword>
<feature type="compositionally biased region" description="Basic residues" evidence="1">
    <location>
        <begin position="1"/>
        <end position="12"/>
    </location>
</feature>
<name>A0A9P6XLH2_9FUNG</name>
<reference evidence="2 3" key="1">
    <citation type="journal article" date="2020" name="Microb. Genom.">
        <title>Genetic diversity of clinical and environmental Mucorales isolates obtained from an investigation of mucormycosis cases among solid organ transplant recipients.</title>
        <authorList>
            <person name="Nguyen M.H."/>
            <person name="Kaul D."/>
            <person name="Muto C."/>
            <person name="Cheng S.J."/>
            <person name="Richter R.A."/>
            <person name="Bruno V.M."/>
            <person name="Liu G."/>
            <person name="Beyhan S."/>
            <person name="Sundermann A.J."/>
            <person name="Mounaud S."/>
            <person name="Pasculle A.W."/>
            <person name="Nierman W.C."/>
            <person name="Driscoll E."/>
            <person name="Cumbie R."/>
            <person name="Clancy C.J."/>
            <person name="Dupont C.L."/>
        </authorList>
    </citation>
    <scope>NUCLEOTIDE SEQUENCE [LARGE SCALE GENOMIC DNA]</scope>
    <source>
        <strain evidence="2 3">GL24</strain>
    </source>
</reference>